<proteinExistence type="predicted"/>
<accession>A0A917BC94</accession>
<evidence type="ECO:0000313" key="3">
    <source>
        <dbReference type="Proteomes" id="UP000598775"/>
    </source>
</evidence>
<dbReference type="Proteomes" id="UP000598775">
    <property type="component" value="Unassembled WGS sequence"/>
</dbReference>
<evidence type="ECO:0000313" key="2">
    <source>
        <dbReference type="EMBL" id="GGF33697.1"/>
    </source>
</evidence>
<evidence type="ECO:0008006" key="4">
    <source>
        <dbReference type="Google" id="ProtNLM"/>
    </source>
</evidence>
<keyword evidence="1" id="KW-0732">Signal</keyword>
<sequence>MRLPRGTSTRPFSLRALTLRAAALAACGLLAGCAGTTVSPGSAAESGAADALQTPAVAGESPVVDALYRCITARGWQVTLTDDGAIQASSDTIPKEQYQLYLSDTWACNAQVAKQFPVDDNQKHLLYAAELAERACLQQHGYSVDEPPSLQQFLDTYDSAPWSAMASSELATLSQTMSDADWRSINLACPQPVPGTLH</sequence>
<keyword evidence="3" id="KW-1185">Reference proteome</keyword>
<dbReference type="RefSeq" id="WP_188679318.1">
    <property type="nucleotide sequence ID" value="NZ_BMGP01000005.1"/>
</dbReference>
<organism evidence="2 3">
    <name type="scientific">Subtercola lobariae</name>
    <dbReference type="NCBI Taxonomy" id="1588641"/>
    <lineage>
        <taxon>Bacteria</taxon>
        <taxon>Bacillati</taxon>
        <taxon>Actinomycetota</taxon>
        <taxon>Actinomycetes</taxon>
        <taxon>Micrococcales</taxon>
        <taxon>Microbacteriaceae</taxon>
        <taxon>Subtercola</taxon>
    </lineage>
</organism>
<protein>
    <recommendedName>
        <fullName evidence="4">DUF2599 domain-containing protein</fullName>
    </recommendedName>
</protein>
<dbReference type="EMBL" id="BMGP01000005">
    <property type="protein sequence ID" value="GGF33697.1"/>
    <property type="molecule type" value="Genomic_DNA"/>
</dbReference>
<evidence type="ECO:0000256" key="1">
    <source>
        <dbReference type="SAM" id="SignalP"/>
    </source>
</evidence>
<feature type="chain" id="PRO_5039700686" description="DUF2599 domain-containing protein" evidence="1">
    <location>
        <begin position="32"/>
        <end position="198"/>
    </location>
</feature>
<dbReference type="PROSITE" id="PS51257">
    <property type="entry name" value="PROKAR_LIPOPROTEIN"/>
    <property type="match status" value="1"/>
</dbReference>
<comment type="caution">
    <text evidence="2">The sequence shown here is derived from an EMBL/GenBank/DDBJ whole genome shotgun (WGS) entry which is preliminary data.</text>
</comment>
<name>A0A917BC94_9MICO</name>
<dbReference type="AlphaFoldDB" id="A0A917BC94"/>
<reference evidence="2 3" key="1">
    <citation type="journal article" date="2014" name="Int. J. Syst. Evol. Microbiol.">
        <title>Complete genome sequence of Corynebacterium casei LMG S-19264T (=DSM 44701T), isolated from a smear-ripened cheese.</title>
        <authorList>
            <consortium name="US DOE Joint Genome Institute (JGI-PGF)"/>
            <person name="Walter F."/>
            <person name="Albersmeier A."/>
            <person name="Kalinowski J."/>
            <person name="Ruckert C."/>
        </authorList>
    </citation>
    <scope>NUCLEOTIDE SEQUENCE [LARGE SCALE GENOMIC DNA]</scope>
    <source>
        <strain evidence="2 3">CGMCC 1.12976</strain>
    </source>
</reference>
<feature type="signal peptide" evidence="1">
    <location>
        <begin position="1"/>
        <end position="31"/>
    </location>
</feature>
<gene>
    <name evidence="2" type="ORF">GCM10011399_28560</name>
</gene>